<proteinExistence type="predicted"/>
<feature type="compositionally biased region" description="Basic residues" evidence="1">
    <location>
        <begin position="271"/>
        <end position="282"/>
    </location>
</feature>
<reference evidence="2 3" key="1">
    <citation type="submission" date="2013-11" db="EMBL/GenBank/DDBJ databases">
        <title>Draft genome of the bovine lungworm Dictyocaulus viviparus.</title>
        <authorList>
            <person name="Mitreva M."/>
        </authorList>
    </citation>
    <scope>NUCLEOTIDE SEQUENCE [LARGE SCALE GENOMIC DNA]</scope>
    <source>
        <strain evidence="2 3">HannoverDv2000</strain>
    </source>
</reference>
<feature type="region of interest" description="Disordered" evidence="1">
    <location>
        <begin position="411"/>
        <end position="471"/>
    </location>
</feature>
<dbReference type="AlphaFoldDB" id="A0A0D8X931"/>
<dbReference type="Proteomes" id="UP000053766">
    <property type="component" value="Unassembled WGS sequence"/>
</dbReference>
<feature type="compositionally biased region" description="Basic and acidic residues" evidence="1">
    <location>
        <begin position="411"/>
        <end position="425"/>
    </location>
</feature>
<dbReference type="OrthoDB" id="5808918at2759"/>
<feature type="compositionally biased region" description="Basic and acidic residues" evidence="1">
    <location>
        <begin position="438"/>
        <end position="454"/>
    </location>
</feature>
<evidence type="ECO:0000313" key="2">
    <source>
        <dbReference type="EMBL" id="KJH41068.1"/>
    </source>
</evidence>
<dbReference type="EMBL" id="KN716913">
    <property type="protein sequence ID" value="KJH41068.1"/>
    <property type="molecule type" value="Genomic_DNA"/>
</dbReference>
<reference evidence="3" key="2">
    <citation type="journal article" date="2016" name="Sci. Rep.">
        <title>Dictyocaulus viviparus genome, variome and transcriptome elucidate lungworm biology and support future intervention.</title>
        <authorList>
            <person name="McNulty S.N."/>
            <person name="Strube C."/>
            <person name="Rosa B.A."/>
            <person name="Martin J.C."/>
            <person name="Tyagi R."/>
            <person name="Choi Y.J."/>
            <person name="Wang Q."/>
            <person name="Hallsworth Pepin K."/>
            <person name="Zhang X."/>
            <person name="Ozersky P."/>
            <person name="Wilson R.K."/>
            <person name="Sternberg P.W."/>
            <person name="Gasser R.B."/>
            <person name="Mitreva M."/>
        </authorList>
    </citation>
    <scope>NUCLEOTIDE SEQUENCE [LARGE SCALE GENOMIC DNA]</scope>
    <source>
        <strain evidence="3">HannoverDv2000</strain>
    </source>
</reference>
<evidence type="ECO:0000313" key="3">
    <source>
        <dbReference type="Proteomes" id="UP000053766"/>
    </source>
</evidence>
<feature type="compositionally biased region" description="Basic and acidic residues" evidence="1">
    <location>
        <begin position="283"/>
        <end position="292"/>
    </location>
</feature>
<sequence length="471" mass="53540">AVSSVSSHGVLTVRPTAVVSIINNLPSQQHIRTNEYIASDSQVFVELTSQQRECLMRRTADFPMNTALPSFHGADHCYSRAAATYPVQSNMSCSSSPSNIAYSAVQAIPERQQYYRNQPITQRFSLPIPQSRYCNDFQPQIVYGTPQDTVRQGLQYGRGTIRTRNYRNDDVQIYNNYATGMTSSLMPTSSISQQNMVTMQHSELVQNQMTVSNIAESYEQFNGPRVQGVKPDAVNEIEVDDDTLARKQRRSKRRLMGYVDDGADADSVQGQKKKTAKRKKHKLDGEGTENRLSDANTDEPQPPLTHGELLKQKKRNMAFPKGTFLVRYADLDSDEYAGHIWLVDNHQLLQKYTYDGIDATNVKVFSRTERYSGWLCNRPWLYHPLHDVKGILGNMEKVSIRNHPTRDELFARREEESKKAPKIEPEQVETVGEAGVSDVEHSSEDHEHDASTREEIEDELSSFRVDENNIE</sequence>
<name>A0A0D8X931_DICVI</name>
<protein>
    <submittedName>
        <fullName evidence="2">Uncharacterized protein</fullName>
    </submittedName>
</protein>
<gene>
    <name evidence="2" type="ORF">DICVIV_12962</name>
</gene>
<feature type="non-terminal residue" evidence="2">
    <location>
        <position position="1"/>
    </location>
</feature>
<organism evidence="2 3">
    <name type="scientific">Dictyocaulus viviparus</name>
    <name type="common">Bovine lungworm</name>
    <dbReference type="NCBI Taxonomy" id="29172"/>
    <lineage>
        <taxon>Eukaryota</taxon>
        <taxon>Metazoa</taxon>
        <taxon>Ecdysozoa</taxon>
        <taxon>Nematoda</taxon>
        <taxon>Chromadorea</taxon>
        <taxon>Rhabditida</taxon>
        <taxon>Rhabditina</taxon>
        <taxon>Rhabditomorpha</taxon>
        <taxon>Strongyloidea</taxon>
        <taxon>Metastrongylidae</taxon>
        <taxon>Dictyocaulus</taxon>
    </lineage>
</organism>
<keyword evidence="3" id="KW-1185">Reference proteome</keyword>
<feature type="region of interest" description="Disordered" evidence="1">
    <location>
        <begin position="248"/>
        <end position="306"/>
    </location>
</feature>
<accession>A0A0D8X931</accession>
<evidence type="ECO:0000256" key="1">
    <source>
        <dbReference type="SAM" id="MobiDB-lite"/>
    </source>
</evidence>